<dbReference type="Proteomes" id="UP000831701">
    <property type="component" value="Chromosome 4"/>
</dbReference>
<protein>
    <submittedName>
        <fullName evidence="1">Uncharacterized protein</fullName>
    </submittedName>
</protein>
<organism evidence="1 2">
    <name type="scientific">Scortum barcoo</name>
    <name type="common">barcoo grunter</name>
    <dbReference type="NCBI Taxonomy" id="214431"/>
    <lineage>
        <taxon>Eukaryota</taxon>
        <taxon>Metazoa</taxon>
        <taxon>Chordata</taxon>
        <taxon>Craniata</taxon>
        <taxon>Vertebrata</taxon>
        <taxon>Euteleostomi</taxon>
        <taxon>Actinopterygii</taxon>
        <taxon>Neopterygii</taxon>
        <taxon>Teleostei</taxon>
        <taxon>Neoteleostei</taxon>
        <taxon>Acanthomorphata</taxon>
        <taxon>Eupercaria</taxon>
        <taxon>Centrarchiformes</taxon>
        <taxon>Terapontoidei</taxon>
        <taxon>Terapontidae</taxon>
        <taxon>Scortum</taxon>
    </lineage>
</organism>
<dbReference type="EMBL" id="CM041534">
    <property type="protein sequence ID" value="KAI3373756.1"/>
    <property type="molecule type" value="Genomic_DNA"/>
</dbReference>
<name>A0ACB8X1B4_9TELE</name>
<reference evidence="1" key="1">
    <citation type="submission" date="2022-04" db="EMBL/GenBank/DDBJ databases">
        <title>Jade perch genome.</title>
        <authorList>
            <person name="Chao B."/>
        </authorList>
    </citation>
    <scope>NUCLEOTIDE SEQUENCE</scope>
    <source>
        <strain evidence="1">CB-2022</strain>
    </source>
</reference>
<accession>A0ACB8X1B4</accession>
<keyword evidence="2" id="KW-1185">Reference proteome</keyword>
<feature type="non-terminal residue" evidence="1">
    <location>
        <position position="193"/>
    </location>
</feature>
<gene>
    <name evidence="1" type="ORF">L3Q82_022338</name>
</gene>
<evidence type="ECO:0000313" key="1">
    <source>
        <dbReference type="EMBL" id="KAI3373756.1"/>
    </source>
</evidence>
<comment type="caution">
    <text evidence="1">The sequence shown here is derived from an EMBL/GenBank/DDBJ whole genome shotgun (WGS) entry which is preliminary data.</text>
</comment>
<evidence type="ECO:0000313" key="2">
    <source>
        <dbReference type="Proteomes" id="UP000831701"/>
    </source>
</evidence>
<proteinExistence type="predicted"/>
<sequence>MSGTLIWQEMWSITFAYLTQDRSKNVQDAWLQLMLMPLTDLTKGYAATQHGRKQGAGKNKEYLKESEPFNKRWDQSCTDAFKRIIQCLINAPVLAFADPGKPYVLHTDASFKGLHLNSLEQFSKADLIEAQRKDDVLRTVIEAVKHRVWPRCKDMSPEIRLLKREAGRLVMRDGLLCRVGNNSNDKTLQLVLP</sequence>